<comment type="similarity">
    <text evidence="8">Belongs to the MobA family.</text>
</comment>
<reference evidence="10 11" key="1">
    <citation type="submission" date="2019-12" db="EMBL/GenBank/DDBJ databases">
        <title>Mucilaginibacter sp. HME9299 genome sequencing and assembly.</title>
        <authorList>
            <person name="Kang H."/>
            <person name="Kim H."/>
            <person name="Joh K."/>
        </authorList>
    </citation>
    <scope>NUCLEOTIDE SEQUENCE [LARGE SCALE GENOMIC DNA]</scope>
    <source>
        <strain evidence="10 11">HME9299</strain>
    </source>
</reference>
<feature type="domain" description="MobA-like NTP transferase" evidence="9">
    <location>
        <begin position="192"/>
        <end position="336"/>
    </location>
</feature>
<evidence type="ECO:0000256" key="8">
    <source>
        <dbReference type="HAMAP-Rule" id="MF_00316"/>
    </source>
</evidence>
<dbReference type="Pfam" id="PF12804">
    <property type="entry name" value="NTP_transf_3"/>
    <property type="match status" value="1"/>
</dbReference>
<protein>
    <recommendedName>
        <fullName evidence="8">Probable molybdenum cofactor guanylyltransferase</fullName>
        <shortName evidence="8">MoCo guanylyltransferase</shortName>
        <ecNumber evidence="8">2.7.7.77</ecNumber>
    </recommendedName>
    <alternativeName>
        <fullName evidence="8">GTP:molybdopterin guanylyltransferase</fullName>
    </alternativeName>
    <alternativeName>
        <fullName evidence="8">Mo-MPT guanylyltransferase</fullName>
    </alternativeName>
    <alternativeName>
        <fullName evidence="8">Molybdopterin guanylyltransferase</fullName>
    </alternativeName>
    <alternativeName>
        <fullName evidence="8">Molybdopterin-guanine dinucleotide synthase</fullName>
        <shortName evidence="8">MGD synthase</shortName>
    </alternativeName>
</protein>
<feature type="binding site" evidence="8">
    <location>
        <begin position="195"/>
        <end position="197"/>
    </location>
    <ligand>
        <name>GTP</name>
        <dbReference type="ChEBI" id="CHEBI:37565"/>
    </ligand>
</feature>
<dbReference type="InterPro" id="IPR013482">
    <property type="entry name" value="Molybde_CF_guanTrfase"/>
</dbReference>
<name>A0A6I4IEX8_9SPHI</name>
<feature type="binding site" evidence="8">
    <location>
        <position position="282"/>
    </location>
    <ligand>
        <name>GTP</name>
        <dbReference type="ChEBI" id="CHEBI:37565"/>
    </ligand>
</feature>
<comment type="caution">
    <text evidence="10">The sequence shown here is derived from an EMBL/GenBank/DDBJ whole genome shotgun (WGS) entry which is preliminary data.</text>
</comment>
<evidence type="ECO:0000259" key="9">
    <source>
        <dbReference type="Pfam" id="PF12804"/>
    </source>
</evidence>
<keyword evidence="11" id="KW-1185">Reference proteome</keyword>
<feature type="binding site" evidence="8">
    <location>
        <position position="207"/>
    </location>
    <ligand>
        <name>GTP</name>
        <dbReference type="ChEBI" id="CHEBI:37565"/>
    </ligand>
</feature>
<sequence length="382" mass="42607">MADHQKHVTLSKPTLGHFHRNELGILGTNCGLIRQLANAIILELSSIYKIAYIDAEHKQAPNQDDSILSHGGSFELVDKISYRNLSLKRTFNTYQSRSLFNDQDLVLVNANHFPSQFQVAVIDPAKPLDKKLEKLSNVQLILLTEGVTTLPHFLSAHLPAGFAAPVLKIKDTLAITAFINTWLKQRQPPLNGLVLAGGKSERMQTDKGSISYFGDSQRKHVHNLLNSFCLNTYVSYASYQDVHAEEQLPVIIDCFAELGPLGGILSAFRTAPDAAWLTVACDMPYLSIETLNYLVQHRNPSKLATCFVNANSEFPEPLVTIWEPRAYPVILQFLAQGYSCPRKVLINSDVELLQAPNTIEFKNINLPHERDAVINHLKTGCN</sequence>
<evidence type="ECO:0000256" key="4">
    <source>
        <dbReference type="ARBA" id="ARBA00022741"/>
    </source>
</evidence>
<comment type="subcellular location">
    <subcellularLocation>
        <location evidence="8">Cytoplasm</location>
    </subcellularLocation>
</comment>
<evidence type="ECO:0000256" key="3">
    <source>
        <dbReference type="ARBA" id="ARBA00022723"/>
    </source>
</evidence>
<keyword evidence="6 8" id="KW-0342">GTP-binding</keyword>
<evidence type="ECO:0000256" key="5">
    <source>
        <dbReference type="ARBA" id="ARBA00022842"/>
    </source>
</evidence>
<comment type="function">
    <text evidence="8">Transfers a GMP moiety from GTP to Mo-molybdopterin (Mo-MPT) cofactor (Moco or molybdenum cofactor) to form Mo-molybdopterin guanine dinucleotide (Mo-MGD) cofactor.</text>
</comment>
<dbReference type="RefSeq" id="WP_157542619.1">
    <property type="nucleotide sequence ID" value="NZ_WQLA01000005.1"/>
</dbReference>
<comment type="cofactor">
    <cofactor evidence="8">
        <name>Mg(2+)</name>
        <dbReference type="ChEBI" id="CHEBI:18420"/>
    </cofactor>
</comment>
<dbReference type="CDD" id="cd02503">
    <property type="entry name" value="MobA"/>
    <property type="match status" value="1"/>
</dbReference>
<keyword evidence="5 8" id="KW-0460">Magnesium</keyword>
<evidence type="ECO:0000256" key="6">
    <source>
        <dbReference type="ARBA" id="ARBA00023134"/>
    </source>
</evidence>
<evidence type="ECO:0000256" key="2">
    <source>
        <dbReference type="ARBA" id="ARBA00022679"/>
    </source>
</evidence>
<keyword evidence="3 8" id="KW-0479">Metal-binding</keyword>
<dbReference type="GO" id="GO:0061603">
    <property type="term" value="F:molybdenum cofactor guanylyltransferase activity"/>
    <property type="evidence" value="ECO:0007669"/>
    <property type="project" value="UniProtKB-EC"/>
</dbReference>
<dbReference type="GO" id="GO:0046872">
    <property type="term" value="F:metal ion binding"/>
    <property type="evidence" value="ECO:0007669"/>
    <property type="project" value="UniProtKB-KW"/>
</dbReference>
<dbReference type="Proteomes" id="UP000434850">
    <property type="component" value="Unassembled WGS sequence"/>
</dbReference>
<dbReference type="EMBL" id="WQLA01000005">
    <property type="protein sequence ID" value="MVN92308.1"/>
    <property type="molecule type" value="Genomic_DNA"/>
</dbReference>
<evidence type="ECO:0000256" key="1">
    <source>
        <dbReference type="ARBA" id="ARBA00022490"/>
    </source>
</evidence>
<organism evidence="10 11">
    <name type="scientific">Mucilaginibacter aquatilis</name>
    <dbReference type="NCBI Taxonomy" id="1517760"/>
    <lineage>
        <taxon>Bacteria</taxon>
        <taxon>Pseudomonadati</taxon>
        <taxon>Bacteroidota</taxon>
        <taxon>Sphingobacteriia</taxon>
        <taxon>Sphingobacteriales</taxon>
        <taxon>Sphingobacteriaceae</taxon>
        <taxon>Mucilaginibacter</taxon>
    </lineage>
</organism>
<dbReference type="HAMAP" id="MF_00316">
    <property type="entry name" value="MobA"/>
    <property type="match status" value="1"/>
</dbReference>
<gene>
    <name evidence="8" type="primary">mobA</name>
    <name evidence="10" type="ORF">GO816_14320</name>
</gene>
<evidence type="ECO:0000313" key="11">
    <source>
        <dbReference type="Proteomes" id="UP000434850"/>
    </source>
</evidence>
<dbReference type="SUPFAM" id="SSF53448">
    <property type="entry name" value="Nucleotide-diphospho-sugar transferases"/>
    <property type="match status" value="1"/>
</dbReference>
<dbReference type="InterPro" id="IPR029044">
    <property type="entry name" value="Nucleotide-diphossugar_trans"/>
</dbReference>
<comment type="caution">
    <text evidence="8">Lacks conserved residue(s) required for the propagation of feature annotation.</text>
</comment>
<dbReference type="PANTHER" id="PTHR19136:SF81">
    <property type="entry name" value="MOLYBDENUM COFACTOR GUANYLYLTRANSFERASE"/>
    <property type="match status" value="1"/>
</dbReference>
<keyword evidence="7 8" id="KW-0501">Molybdenum cofactor biosynthesis</keyword>
<dbReference type="PANTHER" id="PTHR19136">
    <property type="entry name" value="MOLYBDENUM COFACTOR GUANYLYLTRANSFERASE"/>
    <property type="match status" value="1"/>
</dbReference>
<keyword evidence="4 8" id="KW-0547">Nucleotide-binding</keyword>
<dbReference type="GO" id="GO:0005737">
    <property type="term" value="C:cytoplasm"/>
    <property type="evidence" value="ECO:0007669"/>
    <property type="project" value="UniProtKB-SubCell"/>
</dbReference>
<dbReference type="EC" id="2.7.7.77" evidence="8"/>
<feature type="binding site" evidence="8">
    <location>
        <position position="253"/>
    </location>
    <ligand>
        <name>GTP</name>
        <dbReference type="ChEBI" id="CHEBI:37565"/>
    </ligand>
</feature>
<comment type="domain">
    <text evidence="8">The N-terminal domain determines nucleotide recognition and specific binding, while the C-terminal domain determines the specific binding to the target protein.</text>
</comment>
<dbReference type="Gene3D" id="3.90.550.10">
    <property type="entry name" value="Spore Coat Polysaccharide Biosynthesis Protein SpsA, Chain A"/>
    <property type="match status" value="1"/>
</dbReference>
<dbReference type="GO" id="GO:0005525">
    <property type="term" value="F:GTP binding"/>
    <property type="evidence" value="ECO:0007669"/>
    <property type="project" value="UniProtKB-UniRule"/>
</dbReference>
<keyword evidence="2 8" id="KW-0808">Transferase</keyword>
<accession>A0A6I4IEX8</accession>
<dbReference type="OrthoDB" id="9788394at2"/>
<feature type="binding site" evidence="8">
    <location>
        <position position="282"/>
    </location>
    <ligand>
        <name>Mg(2+)</name>
        <dbReference type="ChEBI" id="CHEBI:18420"/>
    </ligand>
</feature>
<keyword evidence="1 8" id="KW-0963">Cytoplasm</keyword>
<dbReference type="GO" id="GO:0006777">
    <property type="term" value="P:Mo-molybdopterin cofactor biosynthetic process"/>
    <property type="evidence" value="ECO:0007669"/>
    <property type="project" value="UniProtKB-KW"/>
</dbReference>
<dbReference type="AlphaFoldDB" id="A0A6I4IEX8"/>
<proteinExistence type="inferred from homology"/>
<evidence type="ECO:0000256" key="7">
    <source>
        <dbReference type="ARBA" id="ARBA00023150"/>
    </source>
</evidence>
<dbReference type="InterPro" id="IPR025877">
    <property type="entry name" value="MobA-like_NTP_Trfase"/>
</dbReference>
<comment type="catalytic activity">
    <reaction evidence="8">
        <text>Mo-molybdopterin + GTP + H(+) = Mo-molybdopterin guanine dinucleotide + diphosphate</text>
        <dbReference type="Rhea" id="RHEA:34243"/>
        <dbReference type="ChEBI" id="CHEBI:15378"/>
        <dbReference type="ChEBI" id="CHEBI:33019"/>
        <dbReference type="ChEBI" id="CHEBI:37565"/>
        <dbReference type="ChEBI" id="CHEBI:71302"/>
        <dbReference type="ChEBI" id="CHEBI:71310"/>
        <dbReference type="EC" id="2.7.7.77"/>
    </reaction>
</comment>
<evidence type="ECO:0000313" key="10">
    <source>
        <dbReference type="EMBL" id="MVN92308.1"/>
    </source>
</evidence>